<dbReference type="Proteomes" id="UP001373714">
    <property type="component" value="Unassembled WGS sequence"/>
</dbReference>
<dbReference type="PANTHER" id="PTHR24198">
    <property type="entry name" value="ANKYRIN REPEAT AND PROTEIN KINASE DOMAIN-CONTAINING PROTEIN"/>
    <property type="match status" value="1"/>
</dbReference>
<dbReference type="InterPro" id="IPR002110">
    <property type="entry name" value="Ankyrin_rpt"/>
</dbReference>
<feature type="transmembrane region" description="Helical" evidence="4">
    <location>
        <begin position="241"/>
        <end position="264"/>
    </location>
</feature>
<keyword evidence="1" id="KW-0677">Repeat</keyword>
<keyword evidence="4" id="KW-0812">Transmembrane</keyword>
<feature type="repeat" description="ANK" evidence="3">
    <location>
        <begin position="892"/>
        <end position="924"/>
    </location>
</feature>
<evidence type="ECO:0000256" key="4">
    <source>
        <dbReference type="SAM" id="Phobius"/>
    </source>
</evidence>
<keyword evidence="7" id="KW-1185">Reference proteome</keyword>
<feature type="repeat" description="ANK" evidence="3">
    <location>
        <begin position="1287"/>
        <end position="1319"/>
    </location>
</feature>
<protein>
    <submittedName>
        <fullName evidence="6">Uncharacterized protein</fullName>
    </submittedName>
</protein>
<keyword evidence="2 3" id="KW-0040">ANK repeat</keyword>
<dbReference type="GO" id="GO:0005737">
    <property type="term" value="C:cytoplasm"/>
    <property type="evidence" value="ECO:0007669"/>
    <property type="project" value="TreeGrafter"/>
</dbReference>
<dbReference type="PANTHER" id="PTHR24198:SF165">
    <property type="entry name" value="ANKYRIN REPEAT-CONTAINING PROTEIN-RELATED"/>
    <property type="match status" value="1"/>
</dbReference>
<feature type="signal peptide" evidence="5">
    <location>
        <begin position="1"/>
        <end position="17"/>
    </location>
</feature>
<feature type="transmembrane region" description="Helical" evidence="4">
    <location>
        <begin position="57"/>
        <end position="78"/>
    </location>
</feature>
<dbReference type="Pfam" id="PF12796">
    <property type="entry name" value="Ank_2"/>
    <property type="match status" value="4"/>
</dbReference>
<feature type="repeat" description="ANK" evidence="3">
    <location>
        <begin position="959"/>
        <end position="992"/>
    </location>
</feature>
<keyword evidence="4" id="KW-1133">Transmembrane helix</keyword>
<evidence type="ECO:0000256" key="1">
    <source>
        <dbReference type="ARBA" id="ARBA00022737"/>
    </source>
</evidence>
<feature type="repeat" description="ANK" evidence="3">
    <location>
        <begin position="925"/>
        <end position="946"/>
    </location>
</feature>
<feature type="repeat" description="ANK" evidence="3">
    <location>
        <begin position="1262"/>
        <end position="1289"/>
    </location>
</feature>
<accession>A0AAV9V8B4</accession>
<dbReference type="InterPro" id="IPR036770">
    <property type="entry name" value="Ankyrin_rpt-contain_sf"/>
</dbReference>
<sequence length="1396" mass="154631">MASGLILALAVIPCCAAFEWDEFANNLATDLAPLITLFGEQVTKQFLSESLSTWDSVIFAMAPLGILTAVVSAIRVCGNSSLRAFIGRAQESPGTAEVELLSSTSETTSELWHEGGITRVFGSPQILELVRFEASDEDYSGRDYTAGICHFMDSLDHDTGVWRGEGGVWRLMEMEKHRYQHRRPNLSLNFGIKRLPKAYTYGAAALGIALQTGVLIFAALVAYKYPTQFPVGSEGSMVENYAFPLTLIGTILLCSGMFLCAFIIERSTYETYYRKREGYKSQMYFVQPGGQKIGDQVFEPFVGVSDDSSYIVSLRADTKNKSDGPLWITVVATVFGFIVQFVGLRAMHSSVIMAQLGATLLMAVVRAGLRTQRVAEDKNLITSLRDWQRRAIQSHELDFLAMRLEDTCMLYLSQNQEGLLQWRNTPRTKKGAKALAIRARLARLTSGGEHIISWKDFRVREIASQLQIAIEGVMEILSTKLEGPNAKARKHYWPIGIRRGRGYFQSRELEQETFTLRIHKEGLVWRADCSELEALIGTWACSIRCTYSEGPETCCRLISADAVEAKGMYPVWIQRRLQLEEAVAQAKNEGLIDIVTRMGTPLFGCQAPYNGTESFFRRKITTVWHVSTGNSDLTMCAQDIFIAFMAVVLRGIRDIGGETTLRTPVGQQPAFLLQNSLVEELVNRFEDSGLGSREDAYMCIIPLLTRDRKMPGMPDDVLASLRDHVKIYKKSNRFEEAVQLLEWICSSPDISETRKPYIELAELYHAGMRRRYTGSPMSPSLGPVIPGQEHADAFKVSFSGIRKMLQQSEQESRDSTLSIIARRYGWIGLRIAKEIGNDEEASNLKSSGATDDEVPNYTDGRQMWEWAQDDNATVVTYLMGKKAGDVNEKGPDGRTPLAWAAVHGNVDLATLLLENDADRNIRDRDGYTPLLLAIENGQHSLVRILLHGDSTSLNIRSKIGMSPLMLAAKNGDSKSAKILLQEPGIEINARSTAIHNNRTAFDFAFLGDHEQIVEWLVEKKAYISYVPEIILQWANEKGNQKVVDWMVGKGLNYERVLWEAVKQGHKMIVESLIKQNKVDARLVKKAGSSGTGGHPRKLGDDWNSLLSLVAGRPDIAELLIDQGMYSKEDLGDAAWNGCLELVELLVENGTGFTPLTNVPGEEEVLHIDQALFWATSAGHKRVVELIIEKTGRIHGKALELAVGDDPTQSHKDIVELLLDKGVDLTEYCRKAAKKAAETGDLEVIKILIGRGLDLSVGCGDMLQLASGAGHVEVVRFLIENGADLKTFGEGALNTAAGRGHEQVVKFLLEQGVGVGEALQRAARIGHRGIVEHLLRMGVDPHPLGVEVLWRVACTVGDPVLLEALNVTGREALVDLLTQTREAGPAKEDRENKDGRL</sequence>
<dbReference type="Gene3D" id="1.25.40.20">
    <property type="entry name" value="Ankyrin repeat-containing domain"/>
    <property type="match status" value="2"/>
</dbReference>
<dbReference type="SMART" id="SM00248">
    <property type="entry name" value="ANK"/>
    <property type="match status" value="12"/>
</dbReference>
<comment type="caution">
    <text evidence="6">The sequence shown here is derived from an EMBL/GenBank/DDBJ whole genome shotgun (WGS) entry which is preliminary data.</text>
</comment>
<proteinExistence type="predicted"/>
<dbReference type="EMBL" id="JAVHNS010000005">
    <property type="protein sequence ID" value="KAK6353776.1"/>
    <property type="molecule type" value="Genomic_DNA"/>
</dbReference>
<evidence type="ECO:0000313" key="7">
    <source>
        <dbReference type="Proteomes" id="UP001373714"/>
    </source>
</evidence>
<dbReference type="PROSITE" id="PS50297">
    <property type="entry name" value="ANK_REP_REGION"/>
    <property type="match status" value="4"/>
</dbReference>
<evidence type="ECO:0000313" key="6">
    <source>
        <dbReference type="EMBL" id="KAK6353776.1"/>
    </source>
</evidence>
<evidence type="ECO:0000256" key="5">
    <source>
        <dbReference type="SAM" id="SignalP"/>
    </source>
</evidence>
<evidence type="ECO:0000256" key="3">
    <source>
        <dbReference type="PROSITE-ProRule" id="PRU00023"/>
    </source>
</evidence>
<feature type="transmembrane region" description="Helical" evidence="4">
    <location>
        <begin position="198"/>
        <end position="221"/>
    </location>
</feature>
<keyword evidence="5" id="KW-0732">Signal</keyword>
<gene>
    <name evidence="6" type="ORF">TWF730_008203</name>
</gene>
<organism evidence="6 7">
    <name type="scientific">Orbilia blumenaviensis</name>
    <dbReference type="NCBI Taxonomy" id="1796055"/>
    <lineage>
        <taxon>Eukaryota</taxon>
        <taxon>Fungi</taxon>
        <taxon>Dikarya</taxon>
        <taxon>Ascomycota</taxon>
        <taxon>Pezizomycotina</taxon>
        <taxon>Orbiliomycetes</taxon>
        <taxon>Orbiliales</taxon>
        <taxon>Orbiliaceae</taxon>
        <taxon>Orbilia</taxon>
    </lineage>
</organism>
<keyword evidence="4" id="KW-0472">Membrane</keyword>
<feature type="chain" id="PRO_5043440793" evidence="5">
    <location>
        <begin position="18"/>
        <end position="1396"/>
    </location>
</feature>
<feature type="transmembrane region" description="Helical" evidence="4">
    <location>
        <begin position="324"/>
        <end position="344"/>
    </location>
</feature>
<name>A0AAV9V8B4_9PEZI</name>
<dbReference type="PROSITE" id="PS50088">
    <property type="entry name" value="ANK_REPEAT"/>
    <property type="match status" value="5"/>
</dbReference>
<evidence type="ECO:0000256" key="2">
    <source>
        <dbReference type="ARBA" id="ARBA00023043"/>
    </source>
</evidence>
<dbReference type="SUPFAM" id="SSF48403">
    <property type="entry name" value="Ankyrin repeat"/>
    <property type="match status" value="2"/>
</dbReference>
<reference evidence="6 7" key="1">
    <citation type="submission" date="2019-10" db="EMBL/GenBank/DDBJ databases">
        <authorList>
            <person name="Palmer J.M."/>
        </authorList>
    </citation>
    <scope>NUCLEOTIDE SEQUENCE [LARGE SCALE GENOMIC DNA]</scope>
    <source>
        <strain evidence="6 7">TWF730</strain>
    </source>
</reference>